<keyword evidence="5" id="KW-0443">Lipid metabolism</keyword>
<dbReference type="InterPro" id="IPR018357">
    <property type="entry name" value="Hexapep_transf_CS"/>
</dbReference>
<dbReference type="NCBIfam" id="TIGR01853">
    <property type="entry name" value="lipid_A_lpxD"/>
    <property type="match status" value="1"/>
</dbReference>
<evidence type="ECO:0000256" key="5">
    <source>
        <dbReference type="ARBA" id="ARBA00023098"/>
    </source>
</evidence>
<feature type="domain" description="UDP-3-O-[3-hydroxymyristoyl] glucosamine N-acyltransferase non-repeat region" evidence="7">
    <location>
        <begin position="20"/>
        <end position="84"/>
    </location>
</feature>
<evidence type="ECO:0000256" key="1">
    <source>
        <dbReference type="ARBA" id="ARBA00022516"/>
    </source>
</evidence>
<name>A0A3B1CSG9_9ZZZZ</name>
<dbReference type="SUPFAM" id="SSF51161">
    <property type="entry name" value="Trimeric LpxA-like enzymes"/>
    <property type="match status" value="1"/>
</dbReference>
<keyword evidence="6 8" id="KW-0012">Acyltransferase</keyword>
<dbReference type="InterPro" id="IPR020573">
    <property type="entry name" value="UDP_GlcNAc_AcTrfase_non-rep"/>
</dbReference>
<dbReference type="PANTHER" id="PTHR43378:SF2">
    <property type="entry name" value="UDP-3-O-ACYLGLUCOSAMINE N-ACYLTRANSFERASE 1, MITOCHONDRIAL-RELATED"/>
    <property type="match status" value="1"/>
</dbReference>
<dbReference type="AlphaFoldDB" id="A0A3B1CSG9"/>
<evidence type="ECO:0000256" key="2">
    <source>
        <dbReference type="ARBA" id="ARBA00022556"/>
    </source>
</evidence>
<reference evidence="8" key="1">
    <citation type="submission" date="2018-06" db="EMBL/GenBank/DDBJ databases">
        <authorList>
            <person name="Zhirakovskaya E."/>
        </authorList>
    </citation>
    <scope>NUCLEOTIDE SEQUENCE</scope>
</reference>
<gene>
    <name evidence="8" type="ORF">MNBD_NITROSPINAE02-588</name>
</gene>
<dbReference type="NCBIfam" id="NF002060">
    <property type="entry name" value="PRK00892.1"/>
    <property type="match status" value="1"/>
</dbReference>
<dbReference type="GO" id="GO:0016410">
    <property type="term" value="F:N-acyltransferase activity"/>
    <property type="evidence" value="ECO:0007669"/>
    <property type="project" value="InterPro"/>
</dbReference>
<dbReference type="CDD" id="cd03352">
    <property type="entry name" value="LbH_LpxD"/>
    <property type="match status" value="1"/>
</dbReference>
<proteinExistence type="inferred from homology"/>
<dbReference type="HAMAP" id="MF_00523">
    <property type="entry name" value="LpxD"/>
    <property type="match status" value="1"/>
</dbReference>
<dbReference type="EC" id="2.3.1.191" evidence="8"/>
<accession>A0A3B1CSG9</accession>
<keyword evidence="2" id="KW-0441">Lipid A biosynthesis</keyword>
<dbReference type="InterPro" id="IPR011004">
    <property type="entry name" value="Trimer_LpxA-like_sf"/>
</dbReference>
<keyword evidence="4" id="KW-0677">Repeat</keyword>
<dbReference type="PROSITE" id="PS00101">
    <property type="entry name" value="HEXAPEP_TRANSFERASES"/>
    <property type="match status" value="1"/>
</dbReference>
<keyword evidence="1" id="KW-0444">Lipid biosynthesis</keyword>
<keyword evidence="3 8" id="KW-0808">Transferase</keyword>
<evidence type="ECO:0000313" key="8">
    <source>
        <dbReference type="EMBL" id="VAX25630.1"/>
    </source>
</evidence>
<dbReference type="Gene3D" id="3.40.1390.10">
    <property type="entry name" value="MurE/MurF, N-terminal domain"/>
    <property type="match status" value="1"/>
</dbReference>
<evidence type="ECO:0000256" key="3">
    <source>
        <dbReference type="ARBA" id="ARBA00022679"/>
    </source>
</evidence>
<evidence type="ECO:0000256" key="4">
    <source>
        <dbReference type="ARBA" id="ARBA00022737"/>
    </source>
</evidence>
<organism evidence="8">
    <name type="scientific">hydrothermal vent metagenome</name>
    <dbReference type="NCBI Taxonomy" id="652676"/>
    <lineage>
        <taxon>unclassified sequences</taxon>
        <taxon>metagenomes</taxon>
        <taxon>ecological metagenomes</taxon>
    </lineage>
</organism>
<dbReference type="GO" id="GO:0103118">
    <property type="term" value="F:UDP-3-O-[(3R)-3-hydroxyacyl]-glucosamine N-acyltransferase activity"/>
    <property type="evidence" value="ECO:0007669"/>
    <property type="project" value="UniProtKB-EC"/>
</dbReference>
<dbReference type="InterPro" id="IPR001451">
    <property type="entry name" value="Hexapep"/>
</dbReference>
<dbReference type="PANTHER" id="PTHR43378">
    <property type="entry name" value="UDP-3-O-ACYLGLUCOSAMINE N-ACYLTRANSFERASE"/>
    <property type="match status" value="1"/>
</dbReference>
<protein>
    <submittedName>
        <fullName evidence="8">UDP-3-O-[3-hydroxymyristoyl] glucosamine N-acyltransferase</fullName>
        <ecNumber evidence="8">2.3.1.191</ecNumber>
    </submittedName>
</protein>
<dbReference type="Gene3D" id="2.160.10.10">
    <property type="entry name" value="Hexapeptide repeat proteins"/>
    <property type="match status" value="1"/>
</dbReference>
<evidence type="ECO:0000259" key="7">
    <source>
        <dbReference type="Pfam" id="PF04613"/>
    </source>
</evidence>
<dbReference type="InterPro" id="IPR007691">
    <property type="entry name" value="LpxD"/>
</dbReference>
<dbReference type="EMBL" id="UOGE01000107">
    <property type="protein sequence ID" value="VAX25630.1"/>
    <property type="molecule type" value="Genomic_DNA"/>
</dbReference>
<sequence length="338" mass="35158">MKLGAIAAVLGLTKSDGEEIDIHSVASLDSAGPGDISFVQDQSVLSRLPLSKAGALIIPENMEADRPSIFAPDPLLAFAKVVELLDPEPAPEPGIHPTAVIGNGVSIGDNVHIGAFSTIGEGTKLDEGVVIRAGVRIGESSVIGAGSTLFENVALYDHTKIGARCRIHANSTIGSDGFGYVKTESGAYYKIPQRGSVTIEDDVEIGSNTSVDRAMMGETVIKKGVKIDNQVQIGHNTVIGENSVIAGCSGVAGSSVLGSNVMVGGMVAISDHVSVVSGVIIAGKTGVHKSITEPGVYGGPLVMKNMEYKKFMLTGKKVERLTARIKKLEQKLSKGDDK</sequence>
<dbReference type="GO" id="GO:0009245">
    <property type="term" value="P:lipid A biosynthetic process"/>
    <property type="evidence" value="ECO:0007669"/>
    <property type="project" value="UniProtKB-KW"/>
</dbReference>
<dbReference type="Pfam" id="PF04613">
    <property type="entry name" value="LpxD"/>
    <property type="match status" value="1"/>
</dbReference>
<dbReference type="Pfam" id="PF00132">
    <property type="entry name" value="Hexapep"/>
    <property type="match status" value="2"/>
</dbReference>
<dbReference type="GO" id="GO:0016020">
    <property type="term" value="C:membrane"/>
    <property type="evidence" value="ECO:0007669"/>
    <property type="project" value="GOC"/>
</dbReference>
<evidence type="ECO:0000256" key="6">
    <source>
        <dbReference type="ARBA" id="ARBA00023315"/>
    </source>
</evidence>